<keyword evidence="1 3" id="KW-0378">Hydrolase</keyword>
<dbReference type="PANTHER" id="PTHR43540">
    <property type="entry name" value="PEROXYUREIDOACRYLATE/UREIDOACRYLATE AMIDOHYDROLASE-RELATED"/>
    <property type="match status" value="1"/>
</dbReference>
<evidence type="ECO:0000313" key="3">
    <source>
        <dbReference type="EMBL" id="QKR00148.1"/>
    </source>
</evidence>
<dbReference type="Gene3D" id="3.40.50.850">
    <property type="entry name" value="Isochorismatase-like"/>
    <property type="match status" value="1"/>
</dbReference>
<dbReference type="CDD" id="cd00431">
    <property type="entry name" value="cysteine_hydrolases"/>
    <property type="match status" value="1"/>
</dbReference>
<dbReference type="KEGG" id="mten:GWK48_06965"/>
<reference evidence="3 4" key="1">
    <citation type="submission" date="2020-02" db="EMBL/GenBank/DDBJ databases">
        <title>Comparative genome analysis reveals the metabolism and evolution of the thermophilic archaeal genus Metallosphaera.</title>
        <authorList>
            <person name="Jiang C."/>
        </authorList>
    </citation>
    <scope>NUCLEOTIDE SEQUENCE [LARGE SCALE GENOMIC DNA]</scope>
    <source>
        <strain evidence="3 4">Ric-A</strain>
    </source>
</reference>
<dbReference type="InterPro" id="IPR050272">
    <property type="entry name" value="Isochorismatase-like_hydrls"/>
</dbReference>
<dbReference type="Proteomes" id="UP000509301">
    <property type="component" value="Chromosome"/>
</dbReference>
<organism evidence="3 4">
    <name type="scientific">Metallosphaera tengchongensis</name>
    <dbReference type="NCBI Taxonomy" id="1532350"/>
    <lineage>
        <taxon>Archaea</taxon>
        <taxon>Thermoproteota</taxon>
        <taxon>Thermoprotei</taxon>
        <taxon>Sulfolobales</taxon>
        <taxon>Sulfolobaceae</taxon>
        <taxon>Metallosphaera</taxon>
    </lineage>
</organism>
<dbReference type="OrthoDB" id="9194at2157"/>
<dbReference type="GO" id="GO:0016787">
    <property type="term" value="F:hydrolase activity"/>
    <property type="evidence" value="ECO:0007669"/>
    <property type="project" value="UniProtKB-KW"/>
</dbReference>
<accession>A0A6N0NXP9</accession>
<feature type="domain" description="Isochorismatase-like" evidence="2">
    <location>
        <begin position="12"/>
        <end position="181"/>
    </location>
</feature>
<dbReference type="Pfam" id="PF00857">
    <property type="entry name" value="Isochorismatase"/>
    <property type="match status" value="1"/>
</dbReference>
<evidence type="ECO:0000313" key="4">
    <source>
        <dbReference type="Proteomes" id="UP000509301"/>
    </source>
</evidence>
<protein>
    <submittedName>
        <fullName evidence="3">Cysteine hydrolase</fullName>
    </submittedName>
</protein>
<evidence type="ECO:0000259" key="2">
    <source>
        <dbReference type="Pfam" id="PF00857"/>
    </source>
</evidence>
<dbReference type="PANTHER" id="PTHR43540:SF6">
    <property type="entry name" value="ISOCHORISMATASE-LIKE DOMAIN-CONTAINING PROTEIN"/>
    <property type="match status" value="1"/>
</dbReference>
<dbReference type="InterPro" id="IPR036380">
    <property type="entry name" value="Isochorismatase-like_sf"/>
</dbReference>
<keyword evidence="4" id="KW-1185">Reference proteome</keyword>
<dbReference type="RefSeq" id="WP_174630854.1">
    <property type="nucleotide sequence ID" value="NZ_CP049074.1"/>
</dbReference>
<dbReference type="SUPFAM" id="SSF52499">
    <property type="entry name" value="Isochorismatase-like hydrolases"/>
    <property type="match status" value="1"/>
</dbReference>
<dbReference type="InterPro" id="IPR000868">
    <property type="entry name" value="Isochorismatase-like_dom"/>
</dbReference>
<dbReference type="AlphaFoldDB" id="A0A6N0NXP9"/>
<sequence>MDLKQILTPNNSVLVVWDVQKGLVKNIFNKEEFSKALERVITTARKSKIPIVYTKITPFPSGFEPYNSRVTERRFTFTQEDLELYVNPEVGTKGSEIVLPKNTWSIFVGTNFELLLRNSGRNVIIFSGIATEIGVESSARHAFALGFLPVIVRDAVSSYNKEGHQRSLENMKDFFPVLSSEEIERLLS</sequence>
<evidence type="ECO:0000256" key="1">
    <source>
        <dbReference type="ARBA" id="ARBA00022801"/>
    </source>
</evidence>
<name>A0A6N0NXP9_9CREN</name>
<gene>
    <name evidence="3" type="ORF">GWK48_06965</name>
</gene>
<proteinExistence type="predicted"/>
<dbReference type="GeneID" id="55641677"/>
<dbReference type="EMBL" id="CP049074">
    <property type="protein sequence ID" value="QKR00148.1"/>
    <property type="molecule type" value="Genomic_DNA"/>
</dbReference>